<dbReference type="HOGENOM" id="CLU_1967346_0_0_0"/>
<dbReference type="Proteomes" id="UP000014361">
    <property type="component" value="Chromosome"/>
</dbReference>
<dbReference type="EMBL" id="CP003723">
    <property type="protein sequence ID" value="AGM23117.1"/>
    <property type="molecule type" value="Genomic_DNA"/>
</dbReference>
<proteinExistence type="predicted"/>
<gene>
    <name evidence="1" type="ORF">HMPREF0409_01074</name>
</gene>
<reference evidence="1 2" key="1">
    <citation type="submission" date="2012-07" db="EMBL/GenBank/DDBJ databases">
        <title>The Genome Sequence of Fusobacterium sp. 4_8.</title>
        <authorList>
            <consortium name="The Broad Institute Genome Sequencing Platform"/>
            <person name="Earl A."/>
            <person name="Ward D."/>
            <person name="Feldgarden M."/>
            <person name="Gevers D."/>
            <person name="Sibley C.D."/>
            <person name="White A.P."/>
            <person name="Crowley S."/>
            <person name="Surette M."/>
            <person name="Strauss J.C."/>
            <person name="Ambrose C.E."/>
            <person name="Allen-Vercoe E."/>
            <person name="Walker B."/>
            <person name="Young S.K."/>
            <person name="Zeng Q."/>
            <person name="Gargeya S."/>
            <person name="Fitzgerald M."/>
            <person name="Haas B."/>
            <person name="Abouelleil A."/>
            <person name="Alvarado L."/>
            <person name="Arachchi H.M."/>
            <person name="Berlin A.M."/>
            <person name="Chapman S.B."/>
            <person name="Goldberg J."/>
            <person name="Griggs A."/>
            <person name="Gujja S."/>
            <person name="Hansen M."/>
            <person name="Howarth C."/>
            <person name="Imamovic A."/>
            <person name="Larimer J."/>
            <person name="McCowen C."/>
            <person name="Montmayeur A."/>
            <person name="Murphy C."/>
            <person name="Neiman D."/>
            <person name="Pearson M."/>
            <person name="Priest M."/>
            <person name="Roberts A."/>
            <person name="Saif S."/>
            <person name="Shea T."/>
            <person name="Sisk P."/>
            <person name="Sykes S."/>
            <person name="Wortman J."/>
            <person name="Nusbaum C."/>
            <person name="Birren B."/>
        </authorList>
    </citation>
    <scope>NUCLEOTIDE SEQUENCE [LARGE SCALE GENOMIC DNA]</scope>
    <source>
        <strain evidence="1 2">4_8</strain>
    </source>
</reference>
<organism evidence="1 2">
    <name type="scientific">Fusobacterium animalis 4_8</name>
    <dbReference type="NCBI Taxonomy" id="469607"/>
    <lineage>
        <taxon>Bacteria</taxon>
        <taxon>Fusobacteriati</taxon>
        <taxon>Fusobacteriota</taxon>
        <taxon>Fusobacteriia</taxon>
        <taxon>Fusobacteriales</taxon>
        <taxon>Fusobacteriaceae</taxon>
        <taxon>Fusobacterium</taxon>
    </lineage>
</organism>
<dbReference type="KEGG" id="fus:HMPREF0409_01074"/>
<protein>
    <submittedName>
        <fullName evidence="1">Uncharacterized protein</fullName>
    </submittedName>
</protein>
<dbReference type="AlphaFoldDB" id="R9RBB4"/>
<evidence type="ECO:0000313" key="1">
    <source>
        <dbReference type="EMBL" id="AGM23117.1"/>
    </source>
</evidence>
<dbReference type="PATRIC" id="fig|469607.3.peg.662"/>
<evidence type="ECO:0000313" key="2">
    <source>
        <dbReference type="Proteomes" id="UP000014361"/>
    </source>
</evidence>
<accession>R9RBB4</accession>
<dbReference type="RefSeq" id="WP_016339690.1">
    <property type="nucleotide sequence ID" value="NC_021281.1"/>
</dbReference>
<name>R9RBB4_9FUSO</name>
<sequence>MQNTDKKKDFLKSLEDKKVSNVVFKPEGLGALEFDIVMTGKNFETTSIPFRVERISTDSFLKFLDLKSDIERAEKILLNFIAFPIEARDKEYFNLDMEAMTNISTLIVDFQQTPFLYIESFRETKAE</sequence>